<feature type="domain" description="Right handed beta helix" evidence="3">
    <location>
        <begin position="174"/>
        <end position="321"/>
    </location>
</feature>
<feature type="domain" description="Right handed beta helix" evidence="3">
    <location>
        <begin position="698"/>
        <end position="790"/>
    </location>
</feature>
<accession>A0ABR2JQF0</accession>
<evidence type="ECO:0000313" key="4">
    <source>
        <dbReference type="EMBL" id="KAK8881114.1"/>
    </source>
</evidence>
<keyword evidence="5" id="KW-1185">Reference proteome</keyword>
<dbReference type="InterPro" id="IPR011050">
    <property type="entry name" value="Pectin_lyase_fold/virulence"/>
</dbReference>
<feature type="domain" description="Right handed beta helix" evidence="3">
    <location>
        <begin position="474"/>
        <end position="604"/>
    </location>
</feature>
<proteinExistence type="predicted"/>
<sequence>MSNLPGPAIGAPTLSLGKKPLIPAKKKLTDKSSVPSVRPLQSGSIELPLLAPTGPQAGVRNSNRQTPPPLPLPSFPAQNPPQIPSSFSQQIKVNPSTENPINTALNLAADGALVVVPAGDYKESLKITKNVHFRAEGTVRLLSDTILDVVNANADIISFDGFTFRQEESQSAGAAIVNVGSTIFKNCTFYSHFMPTVIVKSNSKAFLYNCSLECQDTTALLTREDSYCYCEDVTFTAPKANGVMTREKSVSKFVKCSVKECGRNSFTFMENSKFLFENSTIDKTFDITSQSSFGMVRGCTVSNQHINVHGSATTYVVGCTFNRGGLNCYETSGVRICDCTFTDQTDLPGIVCHGDSTIETHNNNFNHCKSGAAIAIYNNGEYTDNSGKYYDLNGVAFLAYGTGATLNLQKTAIVNATNGAVVAHTGAKLKINETLIDKINNAGILLNSANLFEIKSSKLSNCHLSAIDATAIESAFSVDHCIFDRNGASGLIANGNGNSTIYTITNSDFTNNKQTGIDIRNCTFSIDHIMQYENENGGLIISENSNGTLDNSAFSNNGNYSICSSSKSSITIKQSKLIQNLDTGVYVVSGARATLIDCDIRNQDNIALLSENSDSKLIIEKCIFIRNSVAVQSLDQSVLEIVDSRFEDNGIHVEIGSNARGTVNNSNFQLSANGIGINIGEGGSAVFNTCEIQDEAKVGIANGGNLTITNSTIEECGITGIYWYGNSSGEISSNKIFKNGPCGIQIMKGEVSIHGNTIKGHHAFGIHADKESNVRIEDNEISDNLQKDINYEGQEQQ</sequence>
<evidence type="ECO:0000256" key="1">
    <source>
        <dbReference type="ARBA" id="ARBA00022737"/>
    </source>
</evidence>
<dbReference type="InterPro" id="IPR039448">
    <property type="entry name" value="Beta_helix"/>
</dbReference>
<protein>
    <submittedName>
        <fullName evidence="4">Protein ubiquitination</fullName>
    </submittedName>
</protein>
<dbReference type="InterPro" id="IPR012334">
    <property type="entry name" value="Pectin_lyas_fold"/>
</dbReference>
<feature type="region of interest" description="Disordered" evidence="2">
    <location>
        <begin position="1"/>
        <end position="88"/>
    </location>
</feature>
<dbReference type="Gene3D" id="2.160.20.10">
    <property type="entry name" value="Single-stranded right-handed beta-helix, Pectin lyase-like"/>
    <property type="match status" value="2"/>
</dbReference>
<dbReference type="EMBL" id="JAPFFF010000010">
    <property type="protein sequence ID" value="KAK8881114.1"/>
    <property type="molecule type" value="Genomic_DNA"/>
</dbReference>
<dbReference type="PANTHER" id="PTHR22990:SF15">
    <property type="entry name" value="F-BOX ONLY PROTEIN 10"/>
    <property type="match status" value="1"/>
</dbReference>
<keyword evidence="1" id="KW-0677">Repeat</keyword>
<evidence type="ECO:0000313" key="5">
    <source>
        <dbReference type="Proteomes" id="UP001470230"/>
    </source>
</evidence>
<organism evidence="4 5">
    <name type="scientific">Tritrichomonas musculus</name>
    <dbReference type="NCBI Taxonomy" id="1915356"/>
    <lineage>
        <taxon>Eukaryota</taxon>
        <taxon>Metamonada</taxon>
        <taxon>Parabasalia</taxon>
        <taxon>Tritrichomonadida</taxon>
        <taxon>Tritrichomonadidae</taxon>
        <taxon>Tritrichomonas</taxon>
    </lineage>
</organism>
<feature type="compositionally biased region" description="Polar residues" evidence="2">
    <location>
        <begin position="31"/>
        <end position="44"/>
    </location>
</feature>
<dbReference type="InterPro" id="IPR006626">
    <property type="entry name" value="PbH1"/>
</dbReference>
<evidence type="ECO:0000256" key="2">
    <source>
        <dbReference type="SAM" id="MobiDB-lite"/>
    </source>
</evidence>
<name>A0ABR2JQF0_9EUKA</name>
<comment type="caution">
    <text evidence="4">The sequence shown here is derived from an EMBL/GenBank/DDBJ whole genome shotgun (WGS) entry which is preliminary data.</text>
</comment>
<dbReference type="PANTHER" id="PTHR22990">
    <property type="entry name" value="F-BOX ONLY PROTEIN"/>
    <property type="match status" value="1"/>
</dbReference>
<dbReference type="SMART" id="SM00710">
    <property type="entry name" value="PbH1"/>
    <property type="match status" value="8"/>
</dbReference>
<reference evidence="4 5" key="1">
    <citation type="submission" date="2024-04" db="EMBL/GenBank/DDBJ databases">
        <title>Tritrichomonas musculus Genome.</title>
        <authorList>
            <person name="Alves-Ferreira E."/>
            <person name="Grigg M."/>
            <person name="Lorenzi H."/>
            <person name="Galac M."/>
        </authorList>
    </citation>
    <scope>NUCLEOTIDE SEQUENCE [LARGE SCALE GENOMIC DNA]</scope>
    <source>
        <strain evidence="4 5">EAF2021</strain>
    </source>
</reference>
<feature type="compositionally biased region" description="Pro residues" evidence="2">
    <location>
        <begin position="66"/>
        <end position="83"/>
    </location>
</feature>
<dbReference type="Pfam" id="PF13229">
    <property type="entry name" value="Beta_helix"/>
    <property type="match status" value="3"/>
</dbReference>
<gene>
    <name evidence="4" type="ORF">M9Y10_003843</name>
</gene>
<dbReference type="SUPFAM" id="SSF51126">
    <property type="entry name" value="Pectin lyase-like"/>
    <property type="match status" value="2"/>
</dbReference>
<evidence type="ECO:0000259" key="3">
    <source>
        <dbReference type="Pfam" id="PF13229"/>
    </source>
</evidence>
<dbReference type="InterPro" id="IPR051550">
    <property type="entry name" value="SCF-Subunits/Alg-Epimerases"/>
</dbReference>
<dbReference type="Proteomes" id="UP001470230">
    <property type="component" value="Unassembled WGS sequence"/>
</dbReference>